<evidence type="ECO:0000256" key="5">
    <source>
        <dbReference type="ARBA" id="ARBA00022692"/>
    </source>
</evidence>
<comment type="function">
    <text evidence="9">Part of the tripartite ATP-independent periplasmic (TRAP) transport system.</text>
</comment>
<accession>A0A285PC81</accession>
<evidence type="ECO:0000256" key="7">
    <source>
        <dbReference type="ARBA" id="ARBA00023136"/>
    </source>
</evidence>
<feature type="transmembrane region" description="Helical" evidence="9">
    <location>
        <begin position="125"/>
        <end position="143"/>
    </location>
</feature>
<dbReference type="EMBL" id="OBEL01000002">
    <property type="protein sequence ID" value="SNZ19364.1"/>
    <property type="molecule type" value="Genomic_DNA"/>
</dbReference>
<keyword evidence="4 9" id="KW-0997">Cell inner membrane</keyword>
<dbReference type="PANTHER" id="PTHR35011">
    <property type="entry name" value="2,3-DIKETO-L-GULONATE TRAP TRANSPORTER SMALL PERMEASE PROTEIN YIAM"/>
    <property type="match status" value="1"/>
</dbReference>
<evidence type="ECO:0000256" key="3">
    <source>
        <dbReference type="ARBA" id="ARBA00022475"/>
    </source>
</evidence>
<comment type="similarity">
    <text evidence="8 9">Belongs to the TRAP transporter small permease family.</text>
</comment>
<gene>
    <name evidence="11" type="ORF">SAMN06265368_2447</name>
</gene>
<sequence length="167" mass="18968">MFGKGKYSLEGIAASLLFLALITIVLLQVFGRIAPFPAPVWTEELARWIWVWMVFLGIGEAERQNAQLRMGLFAEWILGKHHYLLYTAADMIFLGVMFHLTWIGYKTVLRTWNNESVTLYFTDAALYAAFPVAAVFIIHRLIARIRHNLFSPQPADPSQGEPKGDPS</sequence>
<proteinExistence type="inferred from homology"/>
<dbReference type="RefSeq" id="WP_097153717.1">
    <property type="nucleotide sequence ID" value="NZ_OBEL01000002.1"/>
</dbReference>
<feature type="domain" description="Tripartite ATP-independent periplasmic transporters DctQ component" evidence="10">
    <location>
        <begin position="22"/>
        <end position="147"/>
    </location>
</feature>
<comment type="subcellular location">
    <subcellularLocation>
        <location evidence="1 9">Cell inner membrane</location>
        <topology evidence="1 9">Multi-pass membrane protein</topology>
    </subcellularLocation>
</comment>
<reference evidence="11 12" key="1">
    <citation type="submission" date="2017-09" db="EMBL/GenBank/DDBJ databases">
        <authorList>
            <person name="Ehlers B."/>
            <person name="Leendertz F.H."/>
        </authorList>
    </citation>
    <scope>NUCLEOTIDE SEQUENCE [LARGE SCALE GENOMIC DNA]</scope>
    <source>
        <strain evidence="11 12">DSM 18289</strain>
    </source>
</reference>
<evidence type="ECO:0000256" key="6">
    <source>
        <dbReference type="ARBA" id="ARBA00022989"/>
    </source>
</evidence>
<feature type="transmembrane region" description="Helical" evidence="9">
    <location>
        <begin position="12"/>
        <end position="33"/>
    </location>
</feature>
<evidence type="ECO:0000313" key="11">
    <source>
        <dbReference type="EMBL" id="SNZ19364.1"/>
    </source>
</evidence>
<keyword evidence="12" id="KW-1185">Reference proteome</keyword>
<dbReference type="InterPro" id="IPR055348">
    <property type="entry name" value="DctQ"/>
</dbReference>
<keyword evidence="2 9" id="KW-0813">Transport</keyword>
<evidence type="ECO:0000259" key="10">
    <source>
        <dbReference type="Pfam" id="PF04290"/>
    </source>
</evidence>
<feature type="transmembrane region" description="Helical" evidence="9">
    <location>
        <begin position="45"/>
        <end position="62"/>
    </location>
</feature>
<feature type="transmembrane region" description="Helical" evidence="9">
    <location>
        <begin position="83"/>
        <end position="105"/>
    </location>
</feature>
<keyword evidence="6 9" id="KW-1133">Transmembrane helix</keyword>
<dbReference type="PANTHER" id="PTHR35011:SF5">
    <property type="entry name" value="SIALIC ACID TRAP TRANSPORTER SMALL PERMEASE PROTEIN SIAQ"/>
    <property type="match status" value="1"/>
</dbReference>
<evidence type="ECO:0000256" key="9">
    <source>
        <dbReference type="RuleBase" id="RU369079"/>
    </source>
</evidence>
<keyword evidence="3" id="KW-1003">Cell membrane</keyword>
<evidence type="ECO:0000256" key="8">
    <source>
        <dbReference type="ARBA" id="ARBA00038436"/>
    </source>
</evidence>
<dbReference type="GO" id="GO:0005886">
    <property type="term" value="C:plasma membrane"/>
    <property type="evidence" value="ECO:0007669"/>
    <property type="project" value="UniProtKB-SubCell"/>
</dbReference>
<keyword evidence="7 9" id="KW-0472">Membrane</keyword>
<name>A0A285PC81_9HYPH</name>
<dbReference type="OrthoDB" id="8449485at2"/>
<evidence type="ECO:0000256" key="4">
    <source>
        <dbReference type="ARBA" id="ARBA00022519"/>
    </source>
</evidence>
<comment type="subunit">
    <text evidence="9">The complex comprises the extracytoplasmic solute receptor protein and the two transmembrane proteins.</text>
</comment>
<dbReference type="Proteomes" id="UP000219439">
    <property type="component" value="Unassembled WGS sequence"/>
</dbReference>
<evidence type="ECO:0000256" key="2">
    <source>
        <dbReference type="ARBA" id="ARBA00022448"/>
    </source>
</evidence>
<dbReference type="GO" id="GO:0022857">
    <property type="term" value="F:transmembrane transporter activity"/>
    <property type="evidence" value="ECO:0007669"/>
    <property type="project" value="UniProtKB-UniRule"/>
</dbReference>
<evidence type="ECO:0000256" key="1">
    <source>
        <dbReference type="ARBA" id="ARBA00004429"/>
    </source>
</evidence>
<protein>
    <recommendedName>
        <fullName evidence="9">TRAP transporter small permease protein</fullName>
    </recommendedName>
</protein>
<evidence type="ECO:0000313" key="12">
    <source>
        <dbReference type="Proteomes" id="UP000219439"/>
    </source>
</evidence>
<dbReference type="AlphaFoldDB" id="A0A285PC81"/>
<organism evidence="11 12">
    <name type="scientific">Cohaesibacter gelatinilyticus</name>
    <dbReference type="NCBI Taxonomy" id="372072"/>
    <lineage>
        <taxon>Bacteria</taxon>
        <taxon>Pseudomonadati</taxon>
        <taxon>Pseudomonadota</taxon>
        <taxon>Alphaproteobacteria</taxon>
        <taxon>Hyphomicrobiales</taxon>
        <taxon>Cohaesibacteraceae</taxon>
    </lineage>
</organism>
<dbReference type="GO" id="GO:0015740">
    <property type="term" value="P:C4-dicarboxylate transport"/>
    <property type="evidence" value="ECO:0007669"/>
    <property type="project" value="TreeGrafter"/>
</dbReference>
<keyword evidence="5 9" id="KW-0812">Transmembrane</keyword>
<dbReference type="InterPro" id="IPR007387">
    <property type="entry name" value="TRAP_DctQ"/>
</dbReference>
<dbReference type="Pfam" id="PF04290">
    <property type="entry name" value="DctQ"/>
    <property type="match status" value="1"/>
</dbReference>